<name>G2KNG3_MICAA</name>
<dbReference type="Gene3D" id="3.30.2010.10">
    <property type="entry name" value="Metalloproteases ('zincins'), catalytic domain"/>
    <property type="match status" value="1"/>
</dbReference>
<dbReference type="RefSeq" id="WP_014103034.1">
    <property type="nucleotide sequence ID" value="NC_016026.1"/>
</dbReference>
<gene>
    <name evidence="9" type="ordered locus">MICA_1493</name>
</gene>
<dbReference type="CDD" id="cd07333">
    <property type="entry name" value="M48C_bepA_like"/>
    <property type="match status" value="1"/>
</dbReference>
<reference evidence="9 10" key="1">
    <citation type="journal article" date="2011" name="BMC Genomics">
        <title>Genomic insights into an obligate epibiotic bacterial predator: Micavibrio aeruginosavorus ARL-13.</title>
        <authorList>
            <person name="Wang Z."/>
            <person name="Kadouri D."/>
            <person name="Wu M."/>
        </authorList>
    </citation>
    <scope>NUCLEOTIDE SEQUENCE [LARGE SCALE GENOMIC DNA]</scope>
    <source>
        <strain evidence="9 10">ARL-13</strain>
    </source>
</reference>
<dbReference type="eggNOG" id="COG4784">
    <property type="taxonomic scope" value="Bacteria"/>
</dbReference>
<dbReference type="GO" id="GO:0004222">
    <property type="term" value="F:metalloendopeptidase activity"/>
    <property type="evidence" value="ECO:0007669"/>
    <property type="project" value="InterPro"/>
</dbReference>
<dbReference type="InterPro" id="IPR018392">
    <property type="entry name" value="LysM"/>
</dbReference>
<keyword evidence="4" id="KW-0378">Hydrolase</keyword>
<dbReference type="Proteomes" id="UP000009286">
    <property type="component" value="Chromosome"/>
</dbReference>
<evidence type="ECO:0000313" key="10">
    <source>
        <dbReference type="Proteomes" id="UP000009286"/>
    </source>
</evidence>
<dbReference type="OrthoDB" id="9810445at2"/>
<evidence type="ECO:0000259" key="8">
    <source>
        <dbReference type="PROSITE" id="PS51782"/>
    </source>
</evidence>
<dbReference type="PANTHER" id="PTHR22726">
    <property type="entry name" value="METALLOENDOPEPTIDASE OMA1"/>
    <property type="match status" value="1"/>
</dbReference>
<keyword evidence="6" id="KW-0482">Metalloprotease</keyword>
<evidence type="ECO:0000256" key="5">
    <source>
        <dbReference type="ARBA" id="ARBA00022833"/>
    </source>
</evidence>
<evidence type="ECO:0000256" key="7">
    <source>
        <dbReference type="SAM" id="SignalP"/>
    </source>
</evidence>
<evidence type="ECO:0000256" key="6">
    <source>
        <dbReference type="ARBA" id="ARBA00023049"/>
    </source>
</evidence>
<dbReference type="InterPro" id="IPR001915">
    <property type="entry name" value="Peptidase_M48"/>
</dbReference>
<keyword evidence="3" id="KW-0479">Metal-binding</keyword>
<evidence type="ECO:0000256" key="2">
    <source>
        <dbReference type="ARBA" id="ARBA00022670"/>
    </source>
</evidence>
<dbReference type="STRING" id="856793.MICA_1493"/>
<dbReference type="GO" id="GO:0051603">
    <property type="term" value="P:proteolysis involved in protein catabolic process"/>
    <property type="evidence" value="ECO:0007669"/>
    <property type="project" value="TreeGrafter"/>
</dbReference>
<sequence length="495" mass="52863">MRIQFKPVFMSVCAVALMIGLGAMMSGCSTNPATGESQFTALMSPQQEASVGAQEHEKVMKQYGGTVSDSALSAYVNRVGQKVAANTERPDVQYKFFVLDTPVVNAFALPGGYVYVTRGILALANSEAELAAVLAHEVGHITGRHTAERYSHGVVTSLGAAVLAAALDSQSAADAANVGSQLYLSSYSRGQESQADDLGIRYLNRAGYDTGAMARFLTSLQMDSALDARLHGKGGNGESFSYFSTHPQTAERVANARNIAAQYPPNEGLTNRDAYMNSINNIIYGDSAAQGFVRGQTFWHPELDMTFTAPDGYTIINNPDSVIARNPSTGAIAVFDVAANAAGVDPLTFLTTSWMRGEQLANVENLSIGGKPAATGQFSGRIGNQVMTVQLLAVQWSPNRVYRFQMAWPPQANAATVDGLKQLSYSLRSMTKAEKSSIKPLRIKTVTAKSGDTIASLSAKMAKTDNYTVERFLTLNGLDGEAKVVAGQAYKIVVE</sequence>
<dbReference type="GO" id="GO:0046872">
    <property type="term" value="F:metal ion binding"/>
    <property type="evidence" value="ECO:0007669"/>
    <property type="project" value="UniProtKB-KW"/>
</dbReference>
<dbReference type="GO" id="GO:0016020">
    <property type="term" value="C:membrane"/>
    <property type="evidence" value="ECO:0007669"/>
    <property type="project" value="TreeGrafter"/>
</dbReference>
<dbReference type="PROSITE" id="PS51782">
    <property type="entry name" value="LYSM"/>
    <property type="match status" value="1"/>
</dbReference>
<dbReference type="PROSITE" id="PS51257">
    <property type="entry name" value="PROKAR_LIPOPROTEIN"/>
    <property type="match status" value="1"/>
</dbReference>
<keyword evidence="10" id="KW-1185">Reference proteome</keyword>
<dbReference type="KEGG" id="mai:MICA_1493"/>
<dbReference type="CDD" id="cd00118">
    <property type="entry name" value="LysM"/>
    <property type="match status" value="1"/>
</dbReference>
<keyword evidence="7" id="KW-0732">Signal</keyword>
<proteinExistence type="predicted"/>
<feature type="domain" description="LysM" evidence="8">
    <location>
        <begin position="444"/>
        <end position="492"/>
    </location>
</feature>
<keyword evidence="5" id="KW-0862">Zinc</keyword>
<dbReference type="HOGENOM" id="CLU_029002_5_1_5"/>
<comment type="cofactor">
    <cofactor evidence="1">
        <name>Zn(2+)</name>
        <dbReference type="ChEBI" id="CHEBI:29105"/>
    </cofactor>
</comment>
<keyword evidence="2" id="KW-0645">Protease</keyword>
<evidence type="ECO:0000256" key="1">
    <source>
        <dbReference type="ARBA" id="ARBA00001947"/>
    </source>
</evidence>
<evidence type="ECO:0000256" key="3">
    <source>
        <dbReference type="ARBA" id="ARBA00022723"/>
    </source>
</evidence>
<accession>G2KNG3</accession>
<evidence type="ECO:0000313" key="9">
    <source>
        <dbReference type="EMBL" id="AEP09811.1"/>
    </source>
</evidence>
<feature type="signal peptide" evidence="7">
    <location>
        <begin position="1"/>
        <end position="25"/>
    </location>
</feature>
<feature type="chain" id="PRO_5003432836" evidence="7">
    <location>
        <begin position="26"/>
        <end position="495"/>
    </location>
</feature>
<organism evidence="9 10">
    <name type="scientific">Micavibrio aeruginosavorus (strain ARL-13)</name>
    <dbReference type="NCBI Taxonomy" id="856793"/>
    <lineage>
        <taxon>Bacteria</taxon>
        <taxon>Pseudomonadati</taxon>
        <taxon>Bdellovibrionota</taxon>
        <taxon>Bdellovibrionia</taxon>
        <taxon>Bdellovibrionales</taxon>
        <taxon>Pseudobdellovibrionaceae</taxon>
        <taxon>Micavibrio</taxon>
    </lineage>
</organism>
<evidence type="ECO:0000256" key="4">
    <source>
        <dbReference type="ARBA" id="ARBA00022801"/>
    </source>
</evidence>
<dbReference type="EMBL" id="CP002382">
    <property type="protein sequence ID" value="AEP09811.1"/>
    <property type="molecule type" value="Genomic_DNA"/>
</dbReference>
<dbReference type="InterPro" id="IPR051156">
    <property type="entry name" value="Mito/Outer_Membr_Metalloprot"/>
</dbReference>
<dbReference type="AlphaFoldDB" id="G2KNG3"/>
<dbReference type="Pfam" id="PF01435">
    <property type="entry name" value="Peptidase_M48"/>
    <property type="match status" value="1"/>
</dbReference>
<protein>
    <submittedName>
        <fullName evidence="9">Peptidase M48 family protein</fullName>
    </submittedName>
</protein>
<dbReference type="PANTHER" id="PTHR22726:SF1">
    <property type="entry name" value="METALLOENDOPEPTIDASE OMA1, MITOCHONDRIAL"/>
    <property type="match status" value="1"/>
</dbReference>